<feature type="transmembrane region" description="Helical" evidence="1">
    <location>
        <begin position="12"/>
        <end position="31"/>
    </location>
</feature>
<keyword evidence="1" id="KW-0472">Membrane</keyword>
<evidence type="ECO:0000313" key="3">
    <source>
        <dbReference type="EMBL" id="AML51173.1"/>
    </source>
</evidence>
<dbReference type="Pfam" id="PF09335">
    <property type="entry name" value="VTT_dom"/>
    <property type="match status" value="1"/>
</dbReference>
<reference evidence="3 4" key="1">
    <citation type="submission" date="2016-02" db="EMBL/GenBank/DDBJ databases">
        <title>Complete genome sequence of Halocynthiibacter arcticus PAMC 20958t from arctic marine sediment.</title>
        <authorList>
            <person name="Lee Y.M."/>
            <person name="Baek K."/>
            <person name="Lee H.K."/>
            <person name="Shin S.C."/>
        </authorList>
    </citation>
    <scope>NUCLEOTIDE SEQUENCE [LARGE SCALE GENOMIC DNA]</scope>
    <source>
        <strain evidence="3">PAMC 20958</strain>
    </source>
</reference>
<keyword evidence="4" id="KW-1185">Reference proteome</keyword>
<dbReference type="InterPro" id="IPR032816">
    <property type="entry name" value="VTT_dom"/>
</dbReference>
<protein>
    <recommendedName>
        <fullName evidence="2">VTT domain-containing protein</fullName>
    </recommendedName>
</protein>
<proteinExistence type="predicted"/>
<dbReference type="Proteomes" id="UP000070371">
    <property type="component" value="Chromosome"/>
</dbReference>
<evidence type="ECO:0000259" key="2">
    <source>
        <dbReference type="Pfam" id="PF09335"/>
    </source>
</evidence>
<name>A0A126UYN9_9RHOB</name>
<keyword evidence="1" id="KW-1133">Transmembrane helix</keyword>
<feature type="domain" description="VTT" evidence="2">
    <location>
        <begin position="9"/>
        <end position="111"/>
    </location>
</feature>
<dbReference type="KEGG" id="hat:RC74_07790"/>
<gene>
    <name evidence="3" type="ORF">RC74_07790</name>
</gene>
<dbReference type="AlphaFoldDB" id="A0A126UYN9"/>
<evidence type="ECO:0000313" key="4">
    <source>
        <dbReference type="Proteomes" id="UP000070371"/>
    </source>
</evidence>
<dbReference type="EMBL" id="CP014327">
    <property type="protein sequence ID" value="AML51173.1"/>
    <property type="molecule type" value="Genomic_DNA"/>
</dbReference>
<sequence length="156" mass="17167">MAHHHLLLPWQVASVAICGAYLSNLSVFFLGRRYRGQSRVQSILANKRLSGMLQKLNKNPARYASIFQFIPGMRIVGPIALAQSEIGTMQFAVRAGISALIWGVVYTVLGSAVGQLLGRVFGHVLHTKYVLIAAGLVLSAIFLRAIWNHFRSVSDH</sequence>
<organism evidence="3 4">
    <name type="scientific">Falsihalocynthiibacter arcticus</name>
    <dbReference type="NCBI Taxonomy" id="1579316"/>
    <lineage>
        <taxon>Bacteria</taxon>
        <taxon>Pseudomonadati</taxon>
        <taxon>Pseudomonadota</taxon>
        <taxon>Alphaproteobacteria</taxon>
        <taxon>Rhodobacterales</taxon>
        <taxon>Roseobacteraceae</taxon>
        <taxon>Falsihalocynthiibacter</taxon>
    </lineage>
</organism>
<keyword evidence="1" id="KW-0812">Transmembrane</keyword>
<feature type="transmembrane region" description="Helical" evidence="1">
    <location>
        <begin position="129"/>
        <end position="147"/>
    </location>
</feature>
<evidence type="ECO:0000256" key="1">
    <source>
        <dbReference type="SAM" id="Phobius"/>
    </source>
</evidence>
<dbReference type="RefSeq" id="WP_039003782.1">
    <property type="nucleotide sequence ID" value="NZ_CP014327.1"/>
</dbReference>
<feature type="transmembrane region" description="Helical" evidence="1">
    <location>
        <begin position="91"/>
        <end position="109"/>
    </location>
</feature>
<accession>A0A126UYN9</accession>
<dbReference type="STRING" id="1579316.RC74_07790"/>